<organism evidence="1 2">
    <name type="scientific">Terrabacter aeriphilus</name>
    <dbReference type="NCBI Taxonomy" id="515662"/>
    <lineage>
        <taxon>Bacteria</taxon>
        <taxon>Bacillati</taxon>
        <taxon>Actinomycetota</taxon>
        <taxon>Actinomycetes</taxon>
        <taxon>Micrococcales</taxon>
        <taxon>Intrasporangiaceae</taxon>
        <taxon>Terrabacter</taxon>
    </lineage>
</organism>
<comment type="caution">
    <text evidence="1">The sequence shown here is derived from an EMBL/GenBank/DDBJ whole genome shotgun (WGS) entry which is preliminary data.</text>
</comment>
<evidence type="ECO:0000313" key="2">
    <source>
        <dbReference type="Proteomes" id="UP001500427"/>
    </source>
</evidence>
<evidence type="ECO:0000313" key="1">
    <source>
        <dbReference type="EMBL" id="GAA5026368.1"/>
    </source>
</evidence>
<dbReference type="Pfam" id="PF04134">
    <property type="entry name" value="DCC1-like"/>
    <property type="match status" value="1"/>
</dbReference>
<name>A0ABP9JAY9_9MICO</name>
<protein>
    <recommendedName>
        <fullName evidence="3">DCC family thiol-disulfide oxidoreductase YuxK</fullName>
    </recommendedName>
</protein>
<dbReference type="Proteomes" id="UP001500427">
    <property type="component" value="Unassembled WGS sequence"/>
</dbReference>
<dbReference type="RefSeq" id="WP_345507333.1">
    <property type="nucleotide sequence ID" value="NZ_BAABIW010000014.1"/>
</dbReference>
<keyword evidence="2" id="KW-1185">Reference proteome</keyword>
<evidence type="ECO:0008006" key="3">
    <source>
        <dbReference type="Google" id="ProtNLM"/>
    </source>
</evidence>
<sequence length="132" mass="14482">METTLHVPVRPTLVYDADCGFCTRSVQLVRRVVDRRERFEIRPWQELDLAAVGLTEEACDEAAQFVGADGRVSSGHRAIAHAVLHGALPWRPVGLLLLAPGISPLAARVYRWVATHRHQLPGGTAACARTQP</sequence>
<gene>
    <name evidence="1" type="ORF">GCM10023258_20050</name>
</gene>
<dbReference type="EMBL" id="BAABIW010000014">
    <property type="protein sequence ID" value="GAA5026368.1"/>
    <property type="molecule type" value="Genomic_DNA"/>
</dbReference>
<reference evidence="2" key="1">
    <citation type="journal article" date="2019" name="Int. J. Syst. Evol. Microbiol.">
        <title>The Global Catalogue of Microorganisms (GCM) 10K type strain sequencing project: providing services to taxonomists for standard genome sequencing and annotation.</title>
        <authorList>
            <consortium name="The Broad Institute Genomics Platform"/>
            <consortium name="The Broad Institute Genome Sequencing Center for Infectious Disease"/>
            <person name="Wu L."/>
            <person name="Ma J."/>
        </authorList>
    </citation>
    <scope>NUCLEOTIDE SEQUENCE [LARGE SCALE GENOMIC DNA]</scope>
    <source>
        <strain evidence="2">JCM 17687</strain>
    </source>
</reference>
<proteinExistence type="predicted"/>
<dbReference type="InterPro" id="IPR007263">
    <property type="entry name" value="DCC1-like"/>
</dbReference>
<accession>A0ABP9JAY9</accession>